<sequence length="1195" mass="129191">MAARGYELPRVDTESLGTFFCSSGDEVLSPDGVPLECPLDFEEPHPPLHTVHVPSDDDWEAPDDKAPDSFNIVTIEEDEKVPDEADAPEWSEDGDGSKSVGSVVGLWLPREVILAGLCCWCLTLAATVALCGVLAARQGSASRRTIAYGLDGVAAAGVLDAAASLRVDLAGFDDGVLVTASGSGCSVSYAFADGAVVLEGDASAGAAPWLCQPYAEVTYVLVRSDGTRAPTPRPSPAPPSSAPSRAGDRGAGGPGDGGADRGAGSTADGAADGAAGGNNFSMCSEICFDDDGDDDAVGVSQAGPKFLRFMSEEAQLAAGVAVALICVSWLALPFITRMDWGDHAYYAYARRRFFLFNLCAPTSKGGQGMKVPLGIVDGLGRDNVEHLKRLATNADSLALNGSVFSAVTAVSKTVRSSVKSAYGVGSSVKTSLVKVVPLWRESKRVVTVAEKGAARAREGRDVVFAAKRFYISETDEDDFVVLVRRDAGDECVVSVSTQDNLLGARGRIHFEPLVAAPVKFEKGKHTAAVKLTTIHQKNWESILSFYVKIDDAEGRVDGRDGTVAEVRIVNDDTFPRNLDASKTGKRLWLDADRHWILRVIVFCQVIYDDLKINIPLYFRDNFLIYYCGHFVFGAVYGSMYLPWIFQRILFKSIPEKNHAEAFLLAAMGVMGECLKQRGYYAFTGSWALGRFHNLRLSRHFLSLSYLQMHDQDVGLRFRKIFTNMESCVKNTWAAMIRVMGSLIKTFVILISAVYLLPAESLWLFALICAVLVVNNLMVAVVEEGRGWPDPSCFLDMEERETLITKAIEEMLEYRVVTKSLDLANRRVANVNGAYGKWLNRRNAAWYYIDHNYWSRYWSWVLPVWVFVGASPWLVHNSSVKVADLTFMLYLTWLLGSIMTGLGDAAERLRYGVAQLDYISHTINAGVCDAEAQTKLLAASKRGVARLVDGLDGAAPAPLDDVLGRLVLDRVSTGGDAGFKDMSLEIPLGGLVYGLAADDASAFALQRAAWVLGGAVLPEAGDVFFPPELSVMLVSQSAELVKGTVMDNLRLGCGEAATSGLDDDAIWTICETLGMRKTLLRDDSTLVLKDGANVSSEDRAVVHVVQHLLCDPDLLVVYTRFCTAKLLDGLTAYVTGALLPFTTKRLRAPGANSRTVLINVPPSLAGFVDRTIHFPAPGGAPTAPTFSDTRSATVVV</sequence>
<evidence type="ECO:0000256" key="1">
    <source>
        <dbReference type="ARBA" id="ARBA00022692"/>
    </source>
</evidence>
<keyword evidence="7" id="KW-1185">Reference proteome</keyword>
<reference evidence="6 7" key="1">
    <citation type="submission" date="2024-03" db="EMBL/GenBank/DDBJ databases">
        <title>Aureococcus anophagefferens CCMP1851 and Kratosvirus quantuckense: Draft genome of a second virus-susceptible host strain in the model system.</title>
        <authorList>
            <person name="Chase E."/>
            <person name="Truchon A.R."/>
            <person name="Schepens W."/>
            <person name="Wilhelm S.W."/>
        </authorList>
    </citation>
    <scope>NUCLEOTIDE SEQUENCE [LARGE SCALE GENOMIC DNA]</scope>
    <source>
        <strain evidence="6 7">CCMP1851</strain>
    </source>
</reference>
<feature type="compositionally biased region" description="Pro residues" evidence="4">
    <location>
        <begin position="231"/>
        <end position="241"/>
    </location>
</feature>
<accession>A0ABR1GF53</accession>
<evidence type="ECO:0000313" key="7">
    <source>
        <dbReference type="Proteomes" id="UP001363151"/>
    </source>
</evidence>
<protein>
    <recommendedName>
        <fullName evidence="8">ABC transmembrane type-1 domain-containing protein</fullName>
    </recommendedName>
</protein>
<dbReference type="Gene3D" id="3.40.50.300">
    <property type="entry name" value="P-loop containing nucleotide triphosphate hydrolases"/>
    <property type="match status" value="1"/>
</dbReference>
<keyword evidence="3 5" id="KW-0472">Membrane</keyword>
<evidence type="ECO:0000256" key="2">
    <source>
        <dbReference type="ARBA" id="ARBA00022989"/>
    </source>
</evidence>
<proteinExistence type="predicted"/>
<gene>
    <name evidence="6" type="ORF">SO694_00010270</name>
</gene>
<organism evidence="6 7">
    <name type="scientific">Aureococcus anophagefferens</name>
    <name type="common">Harmful bloom alga</name>
    <dbReference type="NCBI Taxonomy" id="44056"/>
    <lineage>
        <taxon>Eukaryota</taxon>
        <taxon>Sar</taxon>
        <taxon>Stramenopiles</taxon>
        <taxon>Ochrophyta</taxon>
        <taxon>Pelagophyceae</taxon>
        <taxon>Pelagomonadales</taxon>
        <taxon>Pelagomonadaceae</taxon>
        <taxon>Aureococcus</taxon>
    </lineage>
</organism>
<feature type="transmembrane region" description="Helical" evidence="5">
    <location>
        <begin position="623"/>
        <end position="645"/>
    </location>
</feature>
<feature type="transmembrane region" description="Helical" evidence="5">
    <location>
        <begin position="734"/>
        <end position="755"/>
    </location>
</feature>
<feature type="transmembrane region" description="Helical" evidence="5">
    <location>
        <begin position="886"/>
        <end position="905"/>
    </location>
</feature>
<dbReference type="InterPro" id="IPR027417">
    <property type="entry name" value="P-loop_NTPase"/>
</dbReference>
<dbReference type="InterPro" id="IPR038081">
    <property type="entry name" value="CalX-like_sf"/>
</dbReference>
<feature type="region of interest" description="Disordered" evidence="4">
    <location>
        <begin position="226"/>
        <end position="270"/>
    </location>
</feature>
<keyword evidence="2 5" id="KW-1133">Transmembrane helix</keyword>
<comment type="caution">
    <text evidence="6">The sequence shown here is derived from an EMBL/GenBank/DDBJ whole genome shotgun (WGS) entry which is preliminary data.</text>
</comment>
<feature type="transmembrane region" description="Helical" evidence="5">
    <location>
        <begin position="316"/>
        <end position="335"/>
    </location>
</feature>
<evidence type="ECO:0008006" key="8">
    <source>
        <dbReference type="Google" id="ProtNLM"/>
    </source>
</evidence>
<feature type="region of interest" description="Disordered" evidence="4">
    <location>
        <begin position="77"/>
        <end position="96"/>
    </location>
</feature>
<feature type="compositionally biased region" description="Acidic residues" evidence="4">
    <location>
        <begin position="77"/>
        <end position="94"/>
    </location>
</feature>
<evidence type="ECO:0000256" key="4">
    <source>
        <dbReference type="SAM" id="MobiDB-lite"/>
    </source>
</evidence>
<name>A0ABR1GF53_AURAN</name>
<dbReference type="Gene3D" id="2.60.40.2030">
    <property type="match status" value="1"/>
</dbReference>
<evidence type="ECO:0000313" key="6">
    <source>
        <dbReference type="EMBL" id="KAK7254624.1"/>
    </source>
</evidence>
<dbReference type="Proteomes" id="UP001363151">
    <property type="component" value="Unassembled WGS sequence"/>
</dbReference>
<feature type="transmembrane region" description="Helical" evidence="5">
    <location>
        <begin position="761"/>
        <end position="781"/>
    </location>
</feature>
<evidence type="ECO:0000256" key="5">
    <source>
        <dbReference type="SAM" id="Phobius"/>
    </source>
</evidence>
<keyword evidence="1 5" id="KW-0812">Transmembrane</keyword>
<feature type="transmembrane region" description="Helical" evidence="5">
    <location>
        <begin position="856"/>
        <end position="874"/>
    </location>
</feature>
<dbReference type="EMBL" id="JBBJCI010000023">
    <property type="protein sequence ID" value="KAK7254624.1"/>
    <property type="molecule type" value="Genomic_DNA"/>
</dbReference>
<dbReference type="SUPFAM" id="SSF90123">
    <property type="entry name" value="ABC transporter transmembrane region"/>
    <property type="match status" value="1"/>
</dbReference>
<feature type="compositionally biased region" description="Gly residues" evidence="4">
    <location>
        <begin position="249"/>
        <end position="261"/>
    </location>
</feature>
<evidence type="ECO:0000256" key="3">
    <source>
        <dbReference type="ARBA" id="ARBA00023136"/>
    </source>
</evidence>
<dbReference type="InterPro" id="IPR036640">
    <property type="entry name" value="ABC1_TM_sf"/>
</dbReference>